<sequence length="238" mass="26304">MLTPHHRSTLTGFIIDSEEGVITGNADIRYCKVTFDIKAYSDAAFAQYGRAFPAHLSRAVAKRKAEYLAGRFCCARALAPFSITQEVTKNSDRSPCWPRGMSGTISHGDNQAVALVTRQPGVSPGIDIESFNPAVLREIADSIVTPAEAALLASLPIDTDVALLLAFSAKESLFKALYPSVQVFFGFDYARVESIDEQEQRFVLRLTQDINARYRQEMTFDGRYLFDGKHIVTLIVAT</sequence>
<organism evidence="14 15">
    <name type="scientific">Rouxiella chamberiensis</name>
    <dbReference type="NCBI Taxonomy" id="1513468"/>
    <lineage>
        <taxon>Bacteria</taxon>
        <taxon>Pseudomonadati</taxon>
        <taxon>Pseudomonadota</taxon>
        <taxon>Gammaproteobacteria</taxon>
        <taxon>Enterobacterales</taxon>
        <taxon>Yersiniaceae</taxon>
        <taxon>Rouxiella</taxon>
    </lineage>
</organism>
<dbReference type="PANTHER" id="PTHR38096:SF1">
    <property type="entry name" value="ENTEROBACTIN SYNTHASE COMPONENT D"/>
    <property type="match status" value="1"/>
</dbReference>
<keyword evidence="7" id="KW-0259">Enterobactin biosynthesis</keyword>
<evidence type="ECO:0000256" key="10">
    <source>
        <dbReference type="ARBA" id="ARBA00049176"/>
    </source>
</evidence>
<comment type="catalytic activity">
    <reaction evidence="10">
        <text>apo-[aryl-carrier protein] + CoA = holo-[aryl-carrier protein] + adenosine 3',5'-bisphosphate + H(+)</text>
        <dbReference type="Rhea" id="RHEA:48404"/>
        <dbReference type="Rhea" id="RHEA-COMP:15903"/>
        <dbReference type="Rhea" id="RHEA-COMP:17557"/>
        <dbReference type="ChEBI" id="CHEBI:15378"/>
        <dbReference type="ChEBI" id="CHEBI:29999"/>
        <dbReference type="ChEBI" id="CHEBI:57287"/>
        <dbReference type="ChEBI" id="CHEBI:58343"/>
        <dbReference type="ChEBI" id="CHEBI:64479"/>
    </reaction>
</comment>
<dbReference type="InterPro" id="IPR041354">
    <property type="entry name" value="4PPT_N"/>
</dbReference>
<dbReference type="GO" id="GO:0016740">
    <property type="term" value="F:transferase activity"/>
    <property type="evidence" value="ECO:0007669"/>
    <property type="project" value="UniProtKB-KW"/>
</dbReference>
<evidence type="ECO:0000256" key="7">
    <source>
        <dbReference type="ARBA" id="ARBA00023191"/>
    </source>
</evidence>
<keyword evidence="15" id="KW-1185">Reference proteome</keyword>
<proteinExistence type="inferred from homology"/>
<comment type="similarity">
    <text evidence="3">Belongs to the P-Pant transferase superfamily. EntD family.</text>
</comment>
<comment type="function">
    <text evidence="1">Involved in the biosynthesis of the siderophore enterobactin (enterochelin), which is a macrocyclic trimeric lactone of N-(2,3-dihydroxybenzoyl)-serine. The serine trilactone serves as a scaffolding for the three catechol functionalities that provide hexadentate coordination for the tightly ligated iron(2+) atoms. Plays an essential role in the assembly of the enterobactin by catalyzing the transfer of the 4'-phosphopantetheine (Ppant) moiety from coenzyme A to the apo-domains of both EntB (ArCP domain) and EntF (PCP domain) to yield their holo-forms which make them competent for the activation of 2,3-dihydroxybenzoate (DHB) and L-serine, respectively.</text>
</comment>
<keyword evidence="6 14" id="KW-0808">Transferase</keyword>
<feature type="domain" description="4'-phosphopantetheinyl transferase" evidence="12">
    <location>
        <begin position="125"/>
        <end position="214"/>
    </location>
</feature>
<evidence type="ECO:0000256" key="2">
    <source>
        <dbReference type="ARBA" id="ARBA00004993"/>
    </source>
</evidence>
<evidence type="ECO:0000256" key="8">
    <source>
        <dbReference type="ARBA" id="ARBA00029894"/>
    </source>
</evidence>
<evidence type="ECO:0000256" key="9">
    <source>
        <dbReference type="ARBA" id="ARBA00031996"/>
    </source>
</evidence>
<dbReference type="SUPFAM" id="SSF56214">
    <property type="entry name" value="4'-phosphopantetheinyl transferase"/>
    <property type="match status" value="1"/>
</dbReference>
<dbReference type="Gene3D" id="3.90.470.20">
    <property type="entry name" value="4'-phosphopantetheinyl transferase domain"/>
    <property type="match status" value="1"/>
</dbReference>
<dbReference type="Pfam" id="PF17837">
    <property type="entry name" value="4PPT_N"/>
    <property type="match status" value="1"/>
</dbReference>
<evidence type="ECO:0000256" key="3">
    <source>
        <dbReference type="ARBA" id="ARBA00008342"/>
    </source>
</evidence>
<comment type="subunit">
    <text evidence="4">EntB, EntD, EntE, and EntF form a multienzyme complex called enterobactin synthase.</text>
</comment>
<evidence type="ECO:0000256" key="11">
    <source>
        <dbReference type="ARBA" id="ARBA00049191"/>
    </source>
</evidence>
<feature type="domain" description="4'-phosphopantetheinyl transferase N-terminal" evidence="13">
    <location>
        <begin position="54"/>
        <end position="116"/>
    </location>
</feature>
<comment type="pathway">
    <text evidence="2">Siderophore biosynthesis; enterobactin biosynthesis.</text>
</comment>
<dbReference type="EMBL" id="CP114058">
    <property type="protein sequence ID" value="WAT01752.1"/>
    <property type="molecule type" value="Genomic_DNA"/>
</dbReference>
<evidence type="ECO:0000259" key="13">
    <source>
        <dbReference type="Pfam" id="PF17837"/>
    </source>
</evidence>
<dbReference type="InterPro" id="IPR008278">
    <property type="entry name" value="4-PPantetheinyl_Trfase_dom"/>
</dbReference>
<dbReference type="Proteomes" id="UP001164712">
    <property type="component" value="Chromosome"/>
</dbReference>
<evidence type="ECO:0000313" key="15">
    <source>
        <dbReference type="Proteomes" id="UP001164712"/>
    </source>
</evidence>
<gene>
    <name evidence="14" type="ORF">O1V66_03205</name>
</gene>
<dbReference type="InterPro" id="IPR003542">
    <property type="entry name" value="Enbac_synth_compD-like"/>
</dbReference>
<name>A0ABY7HRX9_9GAMM</name>
<accession>A0ABY7HRX9</accession>
<dbReference type="PRINTS" id="PR01399">
    <property type="entry name" value="ENTSNTHTASED"/>
</dbReference>
<dbReference type="PANTHER" id="PTHR38096">
    <property type="entry name" value="ENTEROBACTIN SYNTHASE COMPONENT D"/>
    <property type="match status" value="1"/>
</dbReference>
<evidence type="ECO:0000313" key="14">
    <source>
        <dbReference type="EMBL" id="WAT01752.1"/>
    </source>
</evidence>
<dbReference type="Pfam" id="PF01648">
    <property type="entry name" value="ACPS"/>
    <property type="match status" value="1"/>
</dbReference>
<evidence type="ECO:0000256" key="1">
    <source>
        <dbReference type="ARBA" id="ARBA00003937"/>
    </source>
</evidence>
<evidence type="ECO:0000259" key="12">
    <source>
        <dbReference type="Pfam" id="PF01648"/>
    </source>
</evidence>
<comment type="catalytic activity">
    <reaction evidence="11">
        <text>apo-[peptidyl-carrier protein] + CoA = holo-[peptidyl-carrier protein] + adenosine 3',5'-bisphosphate + H(+)</text>
        <dbReference type="Rhea" id="RHEA:46228"/>
        <dbReference type="Rhea" id="RHEA-COMP:11479"/>
        <dbReference type="Rhea" id="RHEA-COMP:11480"/>
        <dbReference type="ChEBI" id="CHEBI:15378"/>
        <dbReference type="ChEBI" id="CHEBI:29999"/>
        <dbReference type="ChEBI" id="CHEBI:57287"/>
        <dbReference type="ChEBI" id="CHEBI:58343"/>
        <dbReference type="ChEBI" id="CHEBI:64479"/>
    </reaction>
</comment>
<evidence type="ECO:0000256" key="4">
    <source>
        <dbReference type="ARBA" id="ARBA00011503"/>
    </source>
</evidence>
<dbReference type="RefSeq" id="WP_052673387.1">
    <property type="nucleotide sequence ID" value="NZ_CP114058.1"/>
</dbReference>
<dbReference type="InterPro" id="IPR037143">
    <property type="entry name" value="4-PPantetheinyl_Trfase_dom_sf"/>
</dbReference>
<evidence type="ECO:0000256" key="6">
    <source>
        <dbReference type="ARBA" id="ARBA00022679"/>
    </source>
</evidence>
<evidence type="ECO:0000256" key="5">
    <source>
        <dbReference type="ARBA" id="ARBA00019087"/>
    </source>
</evidence>
<reference evidence="14" key="1">
    <citation type="submission" date="2022-12" db="EMBL/GenBank/DDBJ databases">
        <title>Complete genome sequence of an Australian strain of Rouxiella badensis DAR84756 and resolution of the R. badensis DSM100043 and R. chamberiensis DSM28324 genomes.</title>
        <authorList>
            <person name="Paul S."/>
            <person name="Anderson P.J."/>
            <person name="Maynard G."/>
            <person name="Dyall-Smith M."/>
            <person name="Kudinha T."/>
        </authorList>
    </citation>
    <scope>NUCLEOTIDE SEQUENCE</scope>
    <source>
        <strain evidence="14">DSM 28324</strain>
    </source>
</reference>
<protein>
    <recommendedName>
        <fullName evidence="5">Enterobactin synthase component D</fullName>
    </recommendedName>
    <alternativeName>
        <fullName evidence="8">4'-phosphopantetheinyl transferase EntD</fullName>
    </alternativeName>
    <alternativeName>
        <fullName evidence="9">Enterochelin synthase D</fullName>
    </alternativeName>
</protein>